<name>A0A543DT65_9FLAO</name>
<protein>
    <submittedName>
        <fullName evidence="4">Putative secreted protein (Por secretion system target)</fullName>
    </submittedName>
</protein>
<dbReference type="SUPFAM" id="SSF52833">
    <property type="entry name" value="Thioredoxin-like"/>
    <property type="match status" value="1"/>
</dbReference>
<dbReference type="Gene3D" id="2.60.40.10">
    <property type="entry name" value="Immunoglobulins"/>
    <property type="match status" value="1"/>
</dbReference>
<comment type="caution">
    <text evidence="4">The sequence shown here is derived from an EMBL/GenBank/DDBJ whole genome shotgun (WGS) entry which is preliminary data.</text>
</comment>
<sequence length="624" mass="67098">MKKILFTMCILMFGIYYSQTYYSQDFNTAGLNGWVSTDIDGDGNQWFNGNASGIYPNLGSGTMVSYSYKSGQALTPNDLLTSPLIDLSTVTASNVFLLYDVMTHPQNSGTPEKYSVYITTTNNPTAITASTPVYTESPSYAGVQTKTIDLSSFIGQQVYVSFRHYDSTPFWLIGMDNVVVKTLNNNDVALKNISLTRYGVINTDYFIAATVKNNGAQSVNNITLNWNDGTDHSAVIALTTPLAAGQEKVITHSVAVNYPTVVNKNITFSVTGVNGAADSTPADNTLSTQFISVSQNSPKKVVIEEGTGTWCGWCPRGAVGMHNAENSFPNDFIGIAVHNNDPMTLAAYNTGASFNSFPGMNVDRSLLKLSVGPDFSEFINARKSLIVPVALNATSSLAGRSLTFNASAVFRTNFTNANFRFAAVVIENEVKGTISGYNQANYYAGGAAGPMGGYESKPNPVPAADMVYDHVGRILLGGYAGQTGSVPATITDGQVVNYTFTADIPTTYNLDKIKVVLLLLDGTTGEIVNAAGPFAISTTLGVHTAEKADNDHVLYPNPAKDYFKINGKGKVNIKIFDVNGRIILEKEGVEPNTPISVHDFVKGTYLVSIKEKDAEPVTKKLIIK</sequence>
<dbReference type="InterPro" id="IPR036249">
    <property type="entry name" value="Thioredoxin-like_sf"/>
</dbReference>
<feature type="domain" description="Secretion system C-terminal sorting" evidence="3">
    <location>
        <begin position="554"/>
        <end position="623"/>
    </location>
</feature>
<dbReference type="Pfam" id="PF07675">
    <property type="entry name" value="Cleaved_Adhesin"/>
    <property type="match status" value="1"/>
</dbReference>
<evidence type="ECO:0000313" key="4">
    <source>
        <dbReference type="EMBL" id="TQM12520.1"/>
    </source>
</evidence>
<dbReference type="InterPro" id="IPR026444">
    <property type="entry name" value="Secre_tail"/>
</dbReference>
<dbReference type="NCBIfam" id="TIGR04183">
    <property type="entry name" value="Por_Secre_tail"/>
    <property type="match status" value="1"/>
</dbReference>
<dbReference type="Pfam" id="PF18962">
    <property type="entry name" value="Por_Secre_tail"/>
    <property type="match status" value="1"/>
</dbReference>
<dbReference type="InterPro" id="IPR011628">
    <property type="entry name" value="Cleaved_adhesin"/>
</dbReference>
<evidence type="ECO:0000313" key="5">
    <source>
        <dbReference type="Proteomes" id="UP000316437"/>
    </source>
</evidence>
<accession>A0A543DT65</accession>
<dbReference type="NCBIfam" id="NF038128">
    <property type="entry name" value="choice_anch_J"/>
    <property type="match status" value="1"/>
</dbReference>
<organism evidence="4 5">
    <name type="scientific">Chryseobacterium aquifrigidense</name>
    <dbReference type="NCBI Taxonomy" id="558021"/>
    <lineage>
        <taxon>Bacteria</taxon>
        <taxon>Pseudomonadati</taxon>
        <taxon>Bacteroidota</taxon>
        <taxon>Flavobacteriia</taxon>
        <taxon>Flavobacteriales</taxon>
        <taxon>Weeksellaceae</taxon>
        <taxon>Chryseobacterium group</taxon>
        <taxon>Chryseobacterium</taxon>
    </lineage>
</organism>
<gene>
    <name evidence="4" type="ORF">FB551_4743</name>
</gene>
<dbReference type="Proteomes" id="UP000316437">
    <property type="component" value="Unassembled WGS sequence"/>
</dbReference>
<keyword evidence="5" id="KW-1185">Reference proteome</keyword>
<evidence type="ECO:0000256" key="1">
    <source>
        <dbReference type="ARBA" id="ARBA00022729"/>
    </source>
</evidence>
<dbReference type="EMBL" id="VFPD01000007">
    <property type="protein sequence ID" value="TQM12520.1"/>
    <property type="molecule type" value="Genomic_DNA"/>
</dbReference>
<keyword evidence="1" id="KW-0732">Signal</keyword>
<dbReference type="AlphaFoldDB" id="A0A543DT65"/>
<reference evidence="4 5" key="1">
    <citation type="submission" date="2019-06" db="EMBL/GenBank/DDBJ databases">
        <title>Sorghum-associated microbial communities from plants grown in Nebraska, USA.</title>
        <authorList>
            <person name="Schachtman D."/>
        </authorList>
    </citation>
    <scope>NUCLEOTIDE SEQUENCE [LARGE SCALE GENOMIC DNA]</scope>
    <source>
        <strain evidence="4 5">110</strain>
    </source>
</reference>
<dbReference type="RefSeq" id="WP_142019064.1">
    <property type="nucleotide sequence ID" value="NZ_VFPD01000007.1"/>
</dbReference>
<dbReference type="InterPro" id="IPR013783">
    <property type="entry name" value="Ig-like_fold"/>
</dbReference>
<evidence type="ECO:0000259" key="2">
    <source>
        <dbReference type="Pfam" id="PF07675"/>
    </source>
</evidence>
<dbReference type="Gene3D" id="2.60.120.200">
    <property type="match status" value="1"/>
</dbReference>
<feature type="domain" description="Cleaved adhesin" evidence="2">
    <location>
        <begin position="31"/>
        <end position="180"/>
    </location>
</feature>
<evidence type="ECO:0000259" key="3">
    <source>
        <dbReference type="Pfam" id="PF18962"/>
    </source>
</evidence>
<proteinExistence type="predicted"/>